<evidence type="ECO:0000256" key="4">
    <source>
        <dbReference type="ARBA" id="ARBA00022989"/>
    </source>
</evidence>
<comment type="caution">
    <text evidence="8">The sequence shown here is derived from an EMBL/GenBank/DDBJ whole genome shotgun (WGS) entry which is preliminary data.</text>
</comment>
<dbReference type="EMBL" id="JBBIAA010000002">
    <property type="protein sequence ID" value="MEJ5944463.1"/>
    <property type="molecule type" value="Genomic_DNA"/>
</dbReference>
<evidence type="ECO:0000256" key="3">
    <source>
        <dbReference type="ARBA" id="ARBA00022692"/>
    </source>
</evidence>
<dbReference type="RefSeq" id="WP_339573841.1">
    <property type="nucleotide sequence ID" value="NZ_JBBIAA010000002.1"/>
</dbReference>
<evidence type="ECO:0000256" key="5">
    <source>
        <dbReference type="ARBA" id="ARBA00023136"/>
    </source>
</evidence>
<dbReference type="Proteomes" id="UP001387100">
    <property type="component" value="Unassembled WGS sequence"/>
</dbReference>
<dbReference type="InterPro" id="IPR001851">
    <property type="entry name" value="ABC_transp_permease"/>
</dbReference>
<feature type="transmembrane region" description="Helical" evidence="7">
    <location>
        <begin position="271"/>
        <end position="288"/>
    </location>
</feature>
<evidence type="ECO:0000256" key="2">
    <source>
        <dbReference type="ARBA" id="ARBA00022475"/>
    </source>
</evidence>
<gene>
    <name evidence="8" type="ORF">WDZ17_04045</name>
</gene>
<sequence length="432" mass="43797">MSLPSATSTAPVAATPQDGPDAPRPSRRAAVVMAVLTVVGLLFFVVLAAGGTSTLSLASAGDVVTLPDLVLPARTVSLVLLLGCAALVALAVVRTAAGRRTPGWVVPVFGVLLVLAFLVWVVTGARVSVVSLLGGTLLLGAPLVFGAMAGVVSERSGVVNIAIEGQLLLGAFVGAVVASLSGTAYLGLVAAPLGGMLIGLLLAVFTVRYLVNQIIVGVVLNVFAIGLTSFLYSTVLSDNAGWNSPTGLPALPVPVLSAIPVVGPVLFTQNLLVYLMYVVVAVLTVMLFRSRWGLRLRAVGEHPKAADTVGIPVARTRFRAVLLGGAIAGLGGASFTLGASAAGLAFNREMTAGSGYIALAAMIFGRWSPVGALGAALLFGFASNLQNVLSVIGTPIPSQFLLMAPYLATIFAVAGLVGRVRGPAAAGEPYEK</sequence>
<dbReference type="CDD" id="cd06580">
    <property type="entry name" value="TM_PBP1_transp_TpRbsC_like"/>
    <property type="match status" value="1"/>
</dbReference>
<evidence type="ECO:0000256" key="1">
    <source>
        <dbReference type="ARBA" id="ARBA00004651"/>
    </source>
</evidence>
<keyword evidence="2" id="KW-1003">Cell membrane</keyword>
<feature type="transmembrane region" description="Helical" evidence="7">
    <location>
        <begin position="214"/>
        <end position="235"/>
    </location>
</feature>
<feature type="region of interest" description="Disordered" evidence="6">
    <location>
        <begin position="1"/>
        <end position="25"/>
    </location>
</feature>
<feature type="transmembrane region" description="Helical" evidence="7">
    <location>
        <begin position="320"/>
        <end position="344"/>
    </location>
</feature>
<protein>
    <submittedName>
        <fullName evidence="8">ABC transporter permease</fullName>
    </submittedName>
</protein>
<accession>A0ABU8RHG1</accession>
<proteinExistence type="predicted"/>
<feature type="transmembrane region" description="Helical" evidence="7">
    <location>
        <begin position="356"/>
        <end position="379"/>
    </location>
</feature>
<reference evidence="8 9" key="1">
    <citation type="journal article" date="2017" name="Int. J. Syst. Evol. Microbiol.">
        <title>Pseudokineococcus basanitobsidens sp. nov., isolated from volcanic rock.</title>
        <authorList>
            <person name="Lee D.W."/>
            <person name="Park M.Y."/>
            <person name="Kim J.J."/>
            <person name="Kim B.S."/>
        </authorList>
    </citation>
    <scope>NUCLEOTIDE SEQUENCE [LARGE SCALE GENOMIC DNA]</scope>
    <source>
        <strain evidence="8 9">DSM 103726</strain>
    </source>
</reference>
<feature type="transmembrane region" description="Helical" evidence="7">
    <location>
        <begin position="104"/>
        <end position="123"/>
    </location>
</feature>
<feature type="transmembrane region" description="Helical" evidence="7">
    <location>
        <begin position="400"/>
        <end position="420"/>
    </location>
</feature>
<feature type="transmembrane region" description="Helical" evidence="7">
    <location>
        <begin position="184"/>
        <end position="207"/>
    </location>
</feature>
<evidence type="ECO:0000313" key="8">
    <source>
        <dbReference type="EMBL" id="MEJ5944463.1"/>
    </source>
</evidence>
<feature type="compositionally biased region" description="Low complexity" evidence="6">
    <location>
        <begin position="1"/>
        <end position="16"/>
    </location>
</feature>
<comment type="subcellular location">
    <subcellularLocation>
        <location evidence="1">Cell membrane</location>
        <topology evidence="1">Multi-pass membrane protein</topology>
    </subcellularLocation>
</comment>
<keyword evidence="3 7" id="KW-0812">Transmembrane</keyword>
<feature type="transmembrane region" description="Helical" evidence="7">
    <location>
        <begin position="69"/>
        <end position="92"/>
    </location>
</feature>
<dbReference type="PANTHER" id="PTHR43370:SF1">
    <property type="entry name" value="GUANOSINE ABC TRANSPORTER PERMEASE PROTEIN NUPQ"/>
    <property type="match status" value="1"/>
</dbReference>
<evidence type="ECO:0000256" key="7">
    <source>
        <dbReference type="SAM" id="Phobius"/>
    </source>
</evidence>
<keyword evidence="9" id="KW-1185">Reference proteome</keyword>
<name>A0ABU8RHG1_9ACTN</name>
<dbReference type="Pfam" id="PF02653">
    <property type="entry name" value="BPD_transp_2"/>
    <property type="match status" value="1"/>
</dbReference>
<feature type="transmembrane region" description="Helical" evidence="7">
    <location>
        <begin position="29"/>
        <end position="49"/>
    </location>
</feature>
<keyword evidence="5 7" id="KW-0472">Membrane</keyword>
<feature type="transmembrane region" description="Helical" evidence="7">
    <location>
        <begin position="129"/>
        <end position="151"/>
    </location>
</feature>
<evidence type="ECO:0000313" key="9">
    <source>
        <dbReference type="Proteomes" id="UP001387100"/>
    </source>
</evidence>
<organism evidence="8 9">
    <name type="scientific">Pseudokineococcus basanitobsidens</name>
    <dbReference type="NCBI Taxonomy" id="1926649"/>
    <lineage>
        <taxon>Bacteria</taxon>
        <taxon>Bacillati</taxon>
        <taxon>Actinomycetota</taxon>
        <taxon>Actinomycetes</taxon>
        <taxon>Kineosporiales</taxon>
        <taxon>Kineosporiaceae</taxon>
        <taxon>Pseudokineococcus</taxon>
    </lineage>
</organism>
<evidence type="ECO:0000256" key="6">
    <source>
        <dbReference type="SAM" id="MobiDB-lite"/>
    </source>
</evidence>
<dbReference type="PANTHER" id="PTHR43370">
    <property type="entry name" value="SUGAR ABC TRANSPORTER INTEGRAL MEMBRANE PROTEIN-RELATED"/>
    <property type="match status" value="1"/>
</dbReference>
<feature type="transmembrane region" description="Helical" evidence="7">
    <location>
        <begin position="158"/>
        <end position="178"/>
    </location>
</feature>
<keyword evidence="4 7" id="KW-1133">Transmembrane helix</keyword>